<organism evidence="2 3">
    <name type="scientific">Usitatibacter rugosus</name>
    <dbReference type="NCBI Taxonomy" id="2732067"/>
    <lineage>
        <taxon>Bacteria</taxon>
        <taxon>Pseudomonadati</taxon>
        <taxon>Pseudomonadota</taxon>
        <taxon>Betaproteobacteria</taxon>
        <taxon>Nitrosomonadales</taxon>
        <taxon>Usitatibacteraceae</taxon>
        <taxon>Usitatibacter</taxon>
    </lineage>
</organism>
<evidence type="ECO:0000313" key="3">
    <source>
        <dbReference type="Proteomes" id="UP000501534"/>
    </source>
</evidence>
<reference evidence="2 3" key="1">
    <citation type="submission" date="2020-04" db="EMBL/GenBank/DDBJ databases">
        <title>Usitatibacter rugosus gen. nov., sp. nov. and Usitatibacter palustris sp. nov., novel members of Usitatibacteraceae fam. nov. within the order Nitrosomonadales isolated from soil.</title>
        <authorList>
            <person name="Huber K.J."/>
            <person name="Neumann-Schaal M."/>
            <person name="Geppert A."/>
            <person name="Luckner M."/>
            <person name="Wanner G."/>
            <person name="Overmann J."/>
        </authorList>
    </citation>
    <scope>NUCLEOTIDE SEQUENCE [LARGE SCALE GENOMIC DNA]</scope>
    <source>
        <strain evidence="2 3">0125_3</strain>
    </source>
</reference>
<name>A0A6M4GQ10_9PROT</name>
<dbReference type="RefSeq" id="WP_171089098.1">
    <property type="nucleotide sequence ID" value="NZ_CP053069.1"/>
</dbReference>
<dbReference type="Gene3D" id="1.25.40.10">
    <property type="entry name" value="Tetratricopeptide repeat domain"/>
    <property type="match status" value="1"/>
</dbReference>
<proteinExistence type="predicted"/>
<keyword evidence="3" id="KW-1185">Reference proteome</keyword>
<dbReference type="SUPFAM" id="SSF48452">
    <property type="entry name" value="TPR-like"/>
    <property type="match status" value="1"/>
</dbReference>
<accession>A0A6M4GQ10</accession>
<sequence length="172" mass="18970">MTQDDWEARVAELWRQAPDLAPEELVARADHLAAERASDDAAALFERAAARDTAGFEAEAEHLYRRALGCEDLDAYRRTRATIQLGSTLRLLGRLDESEALLVAELDRHMQPGHARALHDEARAILALTYVAQGRATEAAGLAIVTLAPHLSRYQRSMARNAAELVAKTWSS</sequence>
<dbReference type="Proteomes" id="UP000501534">
    <property type="component" value="Chromosome"/>
</dbReference>
<dbReference type="InterPro" id="IPR011990">
    <property type="entry name" value="TPR-like_helical_dom_sf"/>
</dbReference>
<dbReference type="EMBL" id="CP053069">
    <property type="protein sequence ID" value="QJR09410.1"/>
    <property type="molecule type" value="Genomic_DNA"/>
</dbReference>
<gene>
    <name evidence="2" type="ORF">DSM104443_00454</name>
</gene>
<dbReference type="InterPro" id="IPR041656">
    <property type="entry name" value="TPR_5"/>
</dbReference>
<feature type="domain" description="Tetratrico peptide repeat group 5" evidence="1">
    <location>
        <begin position="42"/>
        <end position="165"/>
    </location>
</feature>
<evidence type="ECO:0000313" key="2">
    <source>
        <dbReference type="EMBL" id="QJR09410.1"/>
    </source>
</evidence>
<dbReference type="AlphaFoldDB" id="A0A6M4GQ10"/>
<dbReference type="KEGG" id="uru:DSM104443_00454"/>
<dbReference type="Pfam" id="PF12688">
    <property type="entry name" value="TPR_5"/>
    <property type="match status" value="1"/>
</dbReference>
<evidence type="ECO:0000259" key="1">
    <source>
        <dbReference type="Pfam" id="PF12688"/>
    </source>
</evidence>
<protein>
    <recommendedName>
        <fullName evidence="1">Tetratrico peptide repeat group 5 domain-containing protein</fullName>
    </recommendedName>
</protein>